<evidence type="ECO:0000256" key="10">
    <source>
        <dbReference type="ARBA" id="ARBA00023180"/>
    </source>
</evidence>
<feature type="domain" description="Fibronectin type-III" evidence="13">
    <location>
        <begin position="404"/>
        <end position="499"/>
    </location>
</feature>
<dbReference type="AlphaFoldDB" id="A0A8D2IXX6"/>
<evidence type="ECO:0000256" key="3">
    <source>
        <dbReference type="ARBA" id="ARBA00022475"/>
    </source>
</evidence>
<keyword evidence="6" id="KW-0677">Repeat</keyword>
<feature type="transmembrane region" description="Helical" evidence="11">
    <location>
        <begin position="501"/>
        <end position="524"/>
    </location>
</feature>
<protein>
    <submittedName>
        <fullName evidence="14">Interleukin 31 receptor A</fullName>
    </submittedName>
</protein>
<comment type="similarity">
    <text evidence="2">Belongs to the type I cytokine receptor family. Type 2 subfamily.</text>
</comment>
<gene>
    <name evidence="14" type="primary">IL31RA</name>
</gene>
<dbReference type="InterPro" id="IPR052672">
    <property type="entry name" value="Type1_Cytokine_Rcpt_Type2"/>
</dbReference>
<dbReference type="Pfam" id="PF00041">
    <property type="entry name" value="fn3"/>
    <property type="match status" value="1"/>
</dbReference>
<keyword evidence="9" id="KW-0675">Receptor</keyword>
<evidence type="ECO:0000256" key="12">
    <source>
        <dbReference type="SAM" id="SignalP"/>
    </source>
</evidence>
<evidence type="ECO:0000256" key="6">
    <source>
        <dbReference type="ARBA" id="ARBA00022737"/>
    </source>
</evidence>
<evidence type="ECO:0000256" key="5">
    <source>
        <dbReference type="ARBA" id="ARBA00022729"/>
    </source>
</evidence>
<evidence type="ECO:0000313" key="14">
    <source>
        <dbReference type="Ensembl" id="ENSVKKP00000005397.1"/>
    </source>
</evidence>
<keyword evidence="10" id="KW-0325">Glycoprotein</keyword>
<keyword evidence="15" id="KW-1185">Reference proteome</keyword>
<dbReference type="InterPro" id="IPR003961">
    <property type="entry name" value="FN3_dom"/>
</dbReference>
<evidence type="ECO:0000256" key="7">
    <source>
        <dbReference type="ARBA" id="ARBA00022989"/>
    </source>
</evidence>
<dbReference type="CDD" id="cd00063">
    <property type="entry name" value="FN3"/>
    <property type="match status" value="2"/>
</dbReference>
<dbReference type="InterPro" id="IPR036116">
    <property type="entry name" value="FN3_sf"/>
</dbReference>
<feature type="domain" description="Fibronectin type-III" evidence="13">
    <location>
        <begin position="116"/>
        <end position="212"/>
    </location>
</feature>
<dbReference type="PANTHER" id="PTHR48423">
    <property type="entry name" value="INTERLEUKIN-27 RECEPTOR SUBUNIT ALPHA"/>
    <property type="match status" value="1"/>
</dbReference>
<dbReference type="Gene3D" id="2.60.40.10">
    <property type="entry name" value="Immunoglobulins"/>
    <property type="match status" value="4"/>
</dbReference>
<reference evidence="14" key="2">
    <citation type="submission" date="2025-09" db="UniProtKB">
        <authorList>
            <consortium name="Ensembl"/>
        </authorList>
    </citation>
    <scope>IDENTIFICATION</scope>
</reference>
<evidence type="ECO:0000256" key="11">
    <source>
        <dbReference type="SAM" id="Phobius"/>
    </source>
</evidence>
<dbReference type="KEGG" id="vko:123031594"/>
<feature type="chain" id="PRO_5034631074" evidence="12">
    <location>
        <begin position="19"/>
        <end position="725"/>
    </location>
</feature>
<sequence>MFYTLISILTVFSGCCLAVLQNIHESISCIYYEDNKTLICNWINGRNIDPEANFTLTTEGCHSGIKIICKSRNGACSFTKPPLAPFLVRVKVGNQSAVEELNCTKINPWNNFKPKPPLITRLEAVPGQKQMLRVSWQKTPKRIHAKCEIQYSCVTKNHSQTVETIAGEEETSFNITNLWDFANYTVVIRCIPNNSIFWSDWSHEATQRTEEQAPLKVDLWRVIESNHSTGTRIVHLLWKDDKEFPSSGIIDEYVVKYCTKNNTCKKEEKLHEKKFTLNLTGEACEISVVACNKKGDSPAAVLRIPSVQEESADHQRIFRLNVSALKEQLSVTWETTDLEIDGYIVEWYNRMERSWQKIGNVTKWTSPKEAFSSSRYYNISVYPLHKGEIKSPTCIEIDMYEFLPGLSAKAENISKNEATIKWEKIEERKINNSSVNYTIFYKAENGKELGLPMSAGALEYRLKSLQPNTKYTVWVMASTANGNKNGTATTFVTKIFSEIDVILIGVAAGMFILCLLTIGMLWGLKRQTIKRICWPRIPYPVITDPVEHNLPLQAADLNNFISDTDTLISLLDTNVHSKEHDGLQLPNQKNILKQANDPAKDLVGSHEILISGEDKAMQTFLPAFSLEHDIWNQALQSLKMDFKDFENEEAQDQSNLNGKTSVNPYLKNSVHTREFLVSENSGRSTKGTNTQPGALASCLPNGAEQSYVTLDTFKLFPNTNAFQCA</sequence>
<dbReference type="PROSITE" id="PS50853">
    <property type="entry name" value="FN3"/>
    <property type="match status" value="2"/>
</dbReference>
<dbReference type="GeneID" id="123031594"/>
<evidence type="ECO:0000256" key="4">
    <source>
        <dbReference type="ARBA" id="ARBA00022692"/>
    </source>
</evidence>
<name>A0A8D2IXX6_VARKO</name>
<organism evidence="14 15">
    <name type="scientific">Varanus komodoensis</name>
    <name type="common">Komodo dragon</name>
    <dbReference type="NCBI Taxonomy" id="61221"/>
    <lineage>
        <taxon>Eukaryota</taxon>
        <taxon>Metazoa</taxon>
        <taxon>Chordata</taxon>
        <taxon>Craniata</taxon>
        <taxon>Vertebrata</taxon>
        <taxon>Euteleostomi</taxon>
        <taxon>Lepidosauria</taxon>
        <taxon>Squamata</taxon>
        <taxon>Bifurcata</taxon>
        <taxon>Unidentata</taxon>
        <taxon>Episquamata</taxon>
        <taxon>Toxicofera</taxon>
        <taxon>Anguimorpha</taxon>
        <taxon>Paleoanguimorpha</taxon>
        <taxon>Varanoidea</taxon>
        <taxon>Varanidae</taxon>
        <taxon>Varanus</taxon>
    </lineage>
</organism>
<dbReference type="RefSeq" id="XP_044302691.1">
    <property type="nucleotide sequence ID" value="XM_044446756.1"/>
</dbReference>
<dbReference type="Proteomes" id="UP000694545">
    <property type="component" value="Unplaced"/>
</dbReference>
<dbReference type="RefSeq" id="XP_044302692.1">
    <property type="nucleotide sequence ID" value="XM_044446757.1"/>
</dbReference>
<evidence type="ECO:0000256" key="1">
    <source>
        <dbReference type="ARBA" id="ARBA00004251"/>
    </source>
</evidence>
<dbReference type="InterPro" id="IPR013783">
    <property type="entry name" value="Ig-like_fold"/>
</dbReference>
<feature type="signal peptide" evidence="12">
    <location>
        <begin position="1"/>
        <end position="18"/>
    </location>
</feature>
<dbReference type="SMART" id="SM00060">
    <property type="entry name" value="FN3"/>
    <property type="match status" value="3"/>
</dbReference>
<dbReference type="SUPFAM" id="SSF49265">
    <property type="entry name" value="Fibronectin type III"/>
    <property type="match status" value="2"/>
</dbReference>
<dbReference type="OrthoDB" id="9828391at2759"/>
<dbReference type="GO" id="GO:0005886">
    <property type="term" value="C:plasma membrane"/>
    <property type="evidence" value="ECO:0007669"/>
    <property type="project" value="UniProtKB-SubCell"/>
</dbReference>
<evidence type="ECO:0000256" key="9">
    <source>
        <dbReference type="ARBA" id="ARBA00023170"/>
    </source>
</evidence>
<dbReference type="CTD" id="133396"/>
<keyword evidence="7 11" id="KW-1133">Transmembrane helix</keyword>
<dbReference type="PANTHER" id="PTHR48423:SF1">
    <property type="entry name" value="INTERLEUKIN-27 RECEPTOR SUBUNIT ALPHA"/>
    <property type="match status" value="1"/>
</dbReference>
<evidence type="ECO:0000256" key="8">
    <source>
        <dbReference type="ARBA" id="ARBA00023136"/>
    </source>
</evidence>
<evidence type="ECO:0000313" key="15">
    <source>
        <dbReference type="Proteomes" id="UP000694545"/>
    </source>
</evidence>
<dbReference type="Ensembl" id="ENSVKKT00000005551.1">
    <property type="protein sequence ID" value="ENSVKKP00000005397.1"/>
    <property type="gene ID" value="ENSVKKG00000003973.1"/>
</dbReference>
<keyword evidence="3" id="KW-1003">Cell membrane</keyword>
<keyword evidence="5 12" id="KW-0732">Signal</keyword>
<accession>A0A8D2IXX6</accession>
<evidence type="ECO:0000256" key="2">
    <source>
        <dbReference type="ARBA" id="ARBA00008921"/>
    </source>
</evidence>
<dbReference type="FunFam" id="2.60.40.10:FF:000414">
    <property type="entry name" value="Interleukin-6 receptor subunit beta"/>
    <property type="match status" value="1"/>
</dbReference>
<keyword evidence="4 11" id="KW-0812">Transmembrane</keyword>
<dbReference type="OMA" id="NSTHWME"/>
<proteinExistence type="inferred from homology"/>
<evidence type="ECO:0000259" key="13">
    <source>
        <dbReference type="PROSITE" id="PS50853"/>
    </source>
</evidence>
<keyword evidence="8 11" id="KW-0472">Membrane</keyword>
<comment type="subcellular location">
    <subcellularLocation>
        <location evidence="1">Cell membrane</location>
        <topology evidence="1">Single-pass type I membrane protein</topology>
    </subcellularLocation>
</comment>
<reference evidence="14" key="1">
    <citation type="submission" date="2025-08" db="UniProtKB">
        <authorList>
            <consortium name="Ensembl"/>
        </authorList>
    </citation>
    <scope>IDENTIFICATION</scope>
</reference>